<dbReference type="PANTHER" id="PTHR38834:SF3">
    <property type="entry name" value="SOLUTE-BINDING PROTEIN FAMILY 3_N-TERMINAL DOMAIN-CONTAINING PROTEIN"/>
    <property type="match status" value="1"/>
</dbReference>
<evidence type="ECO:0000256" key="1">
    <source>
        <dbReference type="SAM" id="SignalP"/>
    </source>
</evidence>
<dbReference type="PANTHER" id="PTHR38834">
    <property type="entry name" value="PERIPLASMIC SUBSTRATE BINDING PROTEIN FAMILY 3"/>
    <property type="match status" value="1"/>
</dbReference>
<evidence type="ECO:0000313" key="4">
    <source>
        <dbReference type="Proteomes" id="UP000050562"/>
    </source>
</evidence>
<dbReference type="PATRIC" id="fig|251707.3.peg.1574"/>
<dbReference type="RefSeq" id="WP_057410763.1">
    <property type="nucleotide sequence ID" value="NZ_LJRC01000252.1"/>
</dbReference>
<evidence type="ECO:0000313" key="3">
    <source>
        <dbReference type="EMBL" id="KPY31571.1"/>
    </source>
</evidence>
<dbReference type="Gene3D" id="3.40.190.10">
    <property type="entry name" value="Periplasmic binding protein-like II"/>
    <property type="match status" value="2"/>
</dbReference>
<keyword evidence="1" id="KW-0732">Signal</keyword>
<feature type="signal peptide" evidence="1">
    <location>
        <begin position="1"/>
        <end position="21"/>
    </location>
</feature>
<dbReference type="Proteomes" id="UP000050562">
    <property type="component" value="Unassembled WGS sequence"/>
</dbReference>
<proteinExistence type="predicted"/>
<feature type="domain" description="Solute-binding protein family 3/N-terminal" evidence="2">
    <location>
        <begin position="27"/>
        <end position="242"/>
    </location>
</feature>
<name>A0A0P9Y0A9_9PSED</name>
<feature type="chain" id="PRO_5006171993" description="Solute-binding protein family 3/N-terminal domain-containing protein" evidence="1">
    <location>
        <begin position="22"/>
        <end position="247"/>
    </location>
</feature>
<comment type="caution">
    <text evidence="3">The sequence shown here is derived from an EMBL/GenBank/DDBJ whole genome shotgun (WGS) entry which is preliminary data.</text>
</comment>
<organism evidence="3 4">
    <name type="scientific">Pseudomonas syringae pv. primulae</name>
    <dbReference type="NCBI Taxonomy" id="251707"/>
    <lineage>
        <taxon>Bacteria</taxon>
        <taxon>Pseudomonadati</taxon>
        <taxon>Pseudomonadota</taxon>
        <taxon>Gammaproteobacteria</taxon>
        <taxon>Pseudomonadales</taxon>
        <taxon>Pseudomonadaceae</taxon>
        <taxon>Pseudomonas</taxon>
    </lineage>
</organism>
<dbReference type="SUPFAM" id="SSF53850">
    <property type="entry name" value="Periplasmic binding protein-like II"/>
    <property type="match status" value="1"/>
</dbReference>
<gene>
    <name evidence="3" type="ORF">ALO52_01212</name>
</gene>
<dbReference type="AlphaFoldDB" id="A0A0P9Y0A9"/>
<dbReference type="InterPro" id="IPR001638">
    <property type="entry name" value="Solute-binding_3/MltF_N"/>
</dbReference>
<dbReference type="Pfam" id="PF00497">
    <property type="entry name" value="SBP_bac_3"/>
    <property type="match status" value="1"/>
</dbReference>
<reference evidence="3 4" key="1">
    <citation type="submission" date="2015-09" db="EMBL/GenBank/DDBJ databases">
        <title>Genome announcement of multiple Pseudomonas syringae strains.</title>
        <authorList>
            <person name="Thakur S."/>
            <person name="Wang P.W."/>
            <person name="Gong Y."/>
            <person name="Weir B.S."/>
            <person name="Guttman D.S."/>
        </authorList>
    </citation>
    <scope>NUCLEOTIDE SEQUENCE [LARGE SCALE GENOMIC DNA]</scope>
    <source>
        <strain evidence="3 4">ICMP3956</strain>
    </source>
</reference>
<evidence type="ECO:0000259" key="2">
    <source>
        <dbReference type="Pfam" id="PF00497"/>
    </source>
</evidence>
<sequence>MNYSTLISVLLCLLLSAPARADHYQVVTEEWAPYNYSENGQLTGMTTEIVRAIMKVTGHEFTIVLAPSMRASHILKMRPRTIMYSMFRTPEREHLYKWVGPILEESIHPYQLATAPPVTSLEQLLHAPQITTRHAGLLPDMLQSLGFKNLDKSATESVQLYRMLLNGRTGIIIGDTAAGVAYQSRQLNIAPGTLRQVPIELYRSSLYIAFSQDSEDELVASWASALETLRQSGELERIQQRYEQPLQ</sequence>
<protein>
    <recommendedName>
        <fullName evidence="2">Solute-binding protein family 3/N-terminal domain-containing protein</fullName>
    </recommendedName>
</protein>
<dbReference type="EMBL" id="LJRC01000252">
    <property type="protein sequence ID" value="KPY31571.1"/>
    <property type="molecule type" value="Genomic_DNA"/>
</dbReference>
<accession>A0A0P9Y0A9</accession>